<sequence>MDTPAALPLDLAAIALLRTPLHQVPIAANVLRLIGHPGTLPTSPDWAVAASPDHRVVFTQLISTSAAMRDGAYEYLLLIDGRPIIIAFQLGAPDTPGHAWILPTGAWRAFPLPLLQALADRAAIISTNDRQPFVWRPSPGQ</sequence>
<reference evidence="1 2" key="1">
    <citation type="submission" date="2024-09" db="EMBL/GenBank/DDBJ databases">
        <authorList>
            <consortium name="All-Russian atlas of soil microorganisms"/>
            <consortium name="as a basis for the search for new antimicrobial producers and enzymes with unique properties"/>
            <person name="Sokolova E.A."/>
            <person name="Voronina E.N."/>
        </authorList>
    </citation>
    <scope>NUCLEOTIDE SEQUENCE [LARGE SCALE GENOMIC DNA]</scope>
    <source>
        <strain evidence="1 2">AF-22b-331.1</strain>
    </source>
</reference>
<dbReference type="EMBL" id="JBHGCJ010000006">
    <property type="protein sequence ID" value="MFG6109542.1"/>
    <property type="molecule type" value="Genomic_DNA"/>
</dbReference>
<dbReference type="RefSeq" id="WP_394163222.1">
    <property type="nucleotide sequence ID" value="NZ_JBHGCJ010000006.1"/>
</dbReference>
<accession>A0ABW7CZ31</accession>
<keyword evidence="2" id="KW-1185">Reference proteome</keyword>
<protein>
    <submittedName>
        <fullName evidence="1">Uncharacterized protein</fullName>
    </submittedName>
</protein>
<name>A0ABW7CZ31_9GAMM</name>
<evidence type="ECO:0000313" key="2">
    <source>
        <dbReference type="Proteomes" id="UP001605261"/>
    </source>
</evidence>
<gene>
    <name evidence="1" type="ORF">ACEU0G_003555</name>
</gene>
<proteinExistence type="predicted"/>
<dbReference type="Proteomes" id="UP001605261">
    <property type="component" value="Unassembled WGS sequence"/>
</dbReference>
<evidence type="ECO:0000313" key="1">
    <source>
        <dbReference type="EMBL" id="MFG6109542.1"/>
    </source>
</evidence>
<organism evidence="1 2">
    <name type="scientific">Stenotrophomonas nematodicola</name>
    <dbReference type="NCBI Taxonomy" id="2656746"/>
    <lineage>
        <taxon>Bacteria</taxon>
        <taxon>Pseudomonadati</taxon>
        <taxon>Pseudomonadota</taxon>
        <taxon>Gammaproteobacteria</taxon>
        <taxon>Lysobacterales</taxon>
        <taxon>Lysobacteraceae</taxon>
        <taxon>Stenotrophomonas</taxon>
    </lineage>
</organism>
<comment type="caution">
    <text evidence="1">The sequence shown here is derived from an EMBL/GenBank/DDBJ whole genome shotgun (WGS) entry which is preliminary data.</text>
</comment>